<keyword evidence="2" id="KW-1185">Reference proteome</keyword>
<organism evidence="1 2">
    <name type="scientific">Microdochium bolleyi</name>
    <dbReference type="NCBI Taxonomy" id="196109"/>
    <lineage>
        <taxon>Eukaryota</taxon>
        <taxon>Fungi</taxon>
        <taxon>Dikarya</taxon>
        <taxon>Ascomycota</taxon>
        <taxon>Pezizomycotina</taxon>
        <taxon>Sordariomycetes</taxon>
        <taxon>Xylariomycetidae</taxon>
        <taxon>Xylariales</taxon>
        <taxon>Microdochiaceae</taxon>
        <taxon>Microdochium</taxon>
    </lineage>
</organism>
<dbReference type="Proteomes" id="UP000070501">
    <property type="component" value="Unassembled WGS sequence"/>
</dbReference>
<gene>
    <name evidence="1" type="ORF">Micbo1qcDRAFT_158156</name>
</gene>
<sequence length="73" mass="7989">MIIRRGNQLGLRLRISWRFGIDLRFSCCSIGCGSFLDSLVRGTLVGPSLKLFEAGSVCLAELAAALFLRNKIS</sequence>
<evidence type="ECO:0000313" key="2">
    <source>
        <dbReference type="Proteomes" id="UP000070501"/>
    </source>
</evidence>
<reference evidence="2" key="1">
    <citation type="submission" date="2016-02" db="EMBL/GenBank/DDBJ databases">
        <title>Draft genome sequence of Microdochium bolleyi, a fungal endophyte of beachgrass.</title>
        <authorList>
            <consortium name="DOE Joint Genome Institute"/>
            <person name="David A.S."/>
            <person name="May G."/>
            <person name="Haridas S."/>
            <person name="Lim J."/>
            <person name="Wang M."/>
            <person name="Labutti K."/>
            <person name="Lipzen A."/>
            <person name="Barry K."/>
            <person name="Grigoriev I.V."/>
        </authorList>
    </citation>
    <scope>NUCLEOTIDE SEQUENCE [LARGE SCALE GENOMIC DNA]</scope>
    <source>
        <strain evidence="2">J235TASD1</strain>
    </source>
</reference>
<dbReference type="EMBL" id="KQ964246">
    <property type="protein sequence ID" value="KXJ95995.1"/>
    <property type="molecule type" value="Genomic_DNA"/>
</dbReference>
<accession>A0A136JFQ1</accession>
<protein>
    <submittedName>
        <fullName evidence="1">Uncharacterized protein</fullName>
    </submittedName>
</protein>
<evidence type="ECO:0000313" key="1">
    <source>
        <dbReference type="EMBL" id="KXJ95995.1"/>
    </source>
</evidence>
<proteinExistence type="predicted"/>
<dbReference type="InParanoid" id="A0A136JFQ1"/>
<dbReference type="AlphaFoldDB" id="A0A136JFQ1"/>
<name>A0A136JFQ1_9PEZI</name>